<dbReference type="RefSeq" id="WP_282588829.1">
    <property type="nucleotide sequence ID" value="NZ_JAMOIM010000050.1"/>
</dbReference>
<evidence type="ECO:0000313" key="1">
    <source>
        <dbReference type="EMBL" id="MCW6512451.1"/>
    </source>
</evidence>
<dbReference type="AlphaFoldDB" id="A0AA42CN77"/>
<proteinExistence type="predicted"/>
<accession>A0AA42CN77</accession>
<reference evidence="1" key="1">
    <citation type="submission" date="2022-05" db="EMBL/GenBank/DDBJ databases">
        <authorList>
            <person name="Pankratov T."/>
        </authorList>
    </citation>
    <scope>NUCLEOTIDE SEQUENCE</scope>
    <source>
        <strain evidence="1">BP6-180914</strain>
    </source>
</reference>
<name>A0AA42CN77_9HYPH</name>
<organism evidence="1 2">
    <name type="scientific">Lichenifustis flavocetrariae</name>
    <dbReference type="NCBI Taxonomy" id="2949735"/>
    <lineage>
        <taxon>Bacteria</taxon>
        <taxon>Pseudomonadati</taxon>
        <taxon>Pseudomonadota</taxon>
        <taxon>Alphaproteobacteria</taxon>
        <taxon>Hyphomicrobiales</taxon>
        <taxon>Lichenihabitantaceae</taxon>
        <taxon>Lichenifustis</taxon>
    </lineage>
</organism>
<gene>
    <name evidence="1" type="ORF">M8523_31545</name>
</gene>
<dbReference type="Proteomes" id="UP001165667">
    <property type="component" value="Unassembled WGS sequence"/>
</dbReference>
<evidence type="ECO:0000313" key="2">
    <source>
        <dbReference type="Proteomes" id="UP001165667"/>
    </source>
</evidence>
<dbReference type="EMBL" id="JAMOIM010000050">
    <property type="protein sequence ID" value="MCW6512451.1"/>
    <property type="molecule type" value="Genomic_DNA"/>
</dbReference>
<keyword evidence="2" id="KW-1185">Reference proteome</keyword>
<protein>
    <submittedName>
        <fullName evidence="1">Uncharacterized protein</fullName>
    </submittedName>
</protein>
<sequence length="99" mass="10702">MISIGGYRPLQASASLGPSIEPGMPTSVNTTWISERAFMIRKASAFDASMASRSSPGGEDRIVYIEQQSQRLHDEIAHGSFDRVSGSVTWCIRAQPTAS</sequence>
<comment type="caution">
    <text evidence="1">The sequence shown here is derived from an EMBL/GenBank/DDBJ whole genome shotgun (WGS) entry which is preliminary data.</text>
</comment>